<dbReference type="EMBL" id="CP108110">
    <property type="protein sequence ID" value="WUQ84342.1"/>
    <property type="molecule type" value="Genomic_DNA"/>
</dbReference>
<evidence type="ECO:0000313" key="3">
    <source>
        <dbReference type="EMBL" id="WUQ84342.1"/>
    </source>
</evidence>
<dbReference type="PANTHER" id="PTHR43252">
    <property type="entry name" value="TRANSCRIPTIONAL REGULATOR YQJI"/>
    <property type="match status" value="1"/>
</dbReference>
<protein>
    <submittedName>
        <fullName evidence="3">PadR family transcriptional regulator</fullName>
    </submittedName>
</protein>
<evidence type="ECO:0000259" key="2">
    <source>
        <dbReference type="Pfam" id="PF03551"/>
    </source>
</evidence>
<proteinExistence type="predicted"/>
<dbReference type="InterPro" id="IPR036390">
    <property type="entry name" value="WH_DNA-bd_sf"/>
</dbReference>
<dbReference type="RefSeq" id="WP_328955214.1">
    <property type="nucleotide sequence ID" value="NZ_CP108110.1"/>
</dbReference>
<evidence type="ECO:0000256" key="1">
    <source>
        <dbReference type="SAM" id="MobiDB-lite"/>
    </source>
</evidence>
<dbReference type="PANTHER" id="PTHR43252:SF7">
    <property type="entry name" value="TRANSCRIPTIONAL REGULATOR YQJI"/>
    <property type="match status" value="1"/>
</dbReference>
<dbReference type="Proteomes" id="UP001432222">
    <property type="component" value="Chromosome"/>
</dbReference>
<evidence type="ECO:0000313" key="4">
    <source>
        <dbReference type="Proteomes" id="UP001432222"/>
    </source>
</evidence>
<accession>A0ABZ1TZF4</accession>
<dbReference type="Pfam" id="PF03551">
    <property type="entry name" value="PadR"/>
    <property type="match status" value="1"/>
</dbReference>
<dbReference type="InterPro" id="IPR011991">
    <property type="entry name" value="ArsR-like_HTH"/>
</dbReference>
<feature type="region of interest" description="Disordered" evidence="1">
    <location>
        <begin position="261"/>
        <end position="312"/>
    </location>
</feature>
<dbReference type="Gene3D" id="1.10.10.10">
    <property type="entry name" value="Winged helix-like DNA-binding domain superfamily/Winged helix DNA-binding domain"/>
    <property type="match status" value="1"/>
</dbReference>
<dbReference type="CDD" id="cd00090">
    <property type="entry name" value="HTH_ARSR"/>
    <property type="match status" value="1"/>
</dbReference>
<sequence length="363" mass="39991">MTPVFGHGRLRLYLLKLLDEAPRHGYEVIRLLEERFQGLYAPSAGTVYPRLAKLEQEGLVAHSTEGGRKVYRLTDAGRAELATRQGELDDLELEIHDSVTQLAGAIREDVRDSAQDLREQLWGAAAEQTRRGTPDSGEQGPENAGNPWAGPWGDQAAWQRAKEEFAAFKRQAKEQAKRAKEQEKAAKAKAKAAEEEARRLREQSRAARTAAQQEALRIKRRVEQQVREHAARGDWPTGLAEGLSELTKGLAGLADAARWGQAGESKEDAAAERVTVTRIDLDKTDQDQDLDGPADAVPAELPGWTAVDPAGDPARELERLLDRFRDQVRDAARDGGVTPARLAEARAVLGTAGERLKRLLDRS</sequence>
<reference evidence="3" key="1">
    <citation type="submission" date="2022-10" db="EMBL/GenBank/DDBJ databases">
        <title>The complete genomes of actinobacterial strains from the NBC collection.</title>
        <authorList>
            <person name="Joergensen T.S."/>
            <person name="Alvarez Arevalo M."/>
            <person name="Sterndorff E.B."/>
            <person name="Faurdal D."/>
            <person name="Vuksanovic O."/>
            <person name="Mourched A.-S."/>
            <person name="Charusanti P."/>
            <person name="Shaw S."/>
            <person name="Blin K."/>
            <person name="Weber T."/>
        </authorList>
    </citation>
    <scope>NUCLEOTIDE SEQUENCE</scope>
    <source>
        <strain evidence="3">NBC_00222</strain>
    </source>
</reference>
<dbReference type="SUPFAM" id="SSF46785">
    <property type="entry name" value="Winged helix' DNA-binding domain"/>
    <property type="match status" value="1"/>
</dbReference>
<dbReference type="InterPro" id="IPR005149">
    <property type="entry name" value="Tscrpt_reg_PadR_N"/>
</dbReference>
<feature type="domain" description="Transcription regulator PadR N-terminal" evidence="2">
    <location>
        <begin position="14"/>
        <end position="82"/>
    </location>
</feature>
<dbReference type="InterPro" id="IPR036388">
    <property type="entry name" value="WH-like_DNA-bd_sf"/>
</dbReference>
<organism evidence="3 4">
    <name type="scientific">Kitasatospora purpeofusca</name>
    <dbReference type="NCBI Taxonomy" id="67352"/>
    <lineage>
        <taxon>Bacteria</taxon>
        <taxon>Bacillati</taxon>
        <taxon>Actinomycetota</taxon>
        <taxon>Actinomycetes</taxon>
        <taxon>Kitasatosporales</taxon>
        <taxon>Streptomycetaceae</taxon>
        <taxon>Kitasatospora</taxon>
    </lineage>
</organism>
<feature type="region of interest" description="Disordered" evidence="1">
    <location>
        <begin position="124"/>
        <end position="153"/>
    </location>
</feature>
<gene>
    <name evidence="3" type="ORF">OHA16_16025</name>
</gene>
<feature type="region of interest" description="Disordered" evidence="1">
    <location>
        <begin position="169"/>
        <end position="199"/>
    </location>
</feature>
<keyword evidence="4" id="KW-1185">Reference proteome</keyword>
<name>A0ABZ1TZF4_9ACTN</name>